<dbReference type="NCBIfam" id="TIGR03180">
    <property type="entry name" value="UraD_2"/>
    <property type="match status" value="1"/>
</dbReference>
<sequence>MNFKDINLMSESDAKNAFMQCCTSSIWVHKMVQSRPFNDLNSLFEAANLHWLDLTEADYLEAFDGHPKIGNVNSLVKKYADTKTLAAGEQSGMNAANELTIKALAKGNDDYLSKFGFIFIVCATGKSAAKMLALLQKRIINDRETELENAAEEQRKIFHIRLNKYA</sequence>
<dbReference type="PANTHER" id="PTHR43466:SF1">
    <property type="entry name" value="2-OXO-4-HYDROXY-4-CARBOXY-5-UREIDOIMIDAZOLINE DECARBOXYLASE-RELATED"/>
    <property type="match status" value="1"/>
</dbReference>
<evidence type="ECO:0000313" key="9">
    <source>
        <dbReference type="Proteomes" id="UP000198862"/>
    </source>
</evidence>
<feature type="domain" description="Oxo-4-hydroxy-4-carboxy-5-ureidoimidazoline decarboxylase" evidence="7">
    <location>
        <begin position="7"/>
        <end position="163"/>
    </location>
</feature>
<dbReference type="GO" id="GO:0019628">
    <property type="term" value="P:urate catabolic process"/>
    <property type="evidence" value="ECO:0007669"/>
    <property type="project" value="TreeGrafter"/>
</dbReference>
<keyword evidence="6" id="KW-0456">Lyase</keyword>
<evidence type="ECO:0000313" key="8">
    <source>
        <dbReference type="EMBL" id="SFC68592.1"/>
    </source>
</evidence>
<dbReference type="EMBL" id="FOLO01000015">
    <property type="protein sequence ID" value="SFC68592.1"/>
    <property type="molecule type" value="Genomic_DNA"/>
</dbReference>
<dbReference type="RefSeq" id="WP_091983739.1">
    <property type="nucleotide sequence ID" value="NZ_FOLO01000015.1"/>
</dbReference>
<reference evidence="8 9" key="1">
    <citation type="submission" date="2016-10" db="EMBL/GenBank/DDBJ databases">
        <authorList>
            <person name="de Groot N.N."/>
        </authorList>
    </citation>
    <scope>NUCLEOTIDE SEQUENCE [LARGE SCALE GENOMIC DNA]</scope>
    <source>
        <strain evidence="8 9">DSM 6059</strain>
    </source>
</reference>
<dbReference type="EC" id="4.1.1.97" evidence="3"/>
<keyword evidence="4" id="KW-0659">Purine metabolism</keyword>
<dbReference type="InterPro" id="IPR017595">
    <property type="entry name" value="OHCU_decarboxylase-2"/>
</dbReference>
<evidence type="ECO:0000256" key="6">
    <source>
        <dbReference type="ARBA" id="ARBA00023239"/>
    </source>
</evidence>
<dbReference type="SUPFAM" id="SSF158694">
    <property type="entry name" value="UraD-Like"/>
    <property type="match status" value="1"/>
</dbReference>
<dbReference type="GO" id="GO:0006144">
    <property type="term" value="P:purine nucleobase metabolic process"/>
    <property type="evidence" value="ECO:0007669"/>
    <property type="project" value="UniProtKB-KW"/>
</dbReference>
<evidence type="ECO:0000256" key="3">
    <source>
        <dbReference type="ARBA" id="ARBA00012257"/>
    </source>
</evidence>
<dbReference type="PANTHER" id="PTHR43466">
    <property type="entry name" value="2-OXO-4-HYDROXY-4-CARBOXY-5-UREIDOIMIDAZOLINE DECARBOXYLASE-RELATED"/>
    <property type="match status" value="1"/>
</dbReference>
<dbReference type="GO" id="GO:0051997">
    <property type="term" value="F:2-oxo-4-hydroxy-4-carboxy-5-ureidoimidazoline decarboxylase activity"/>
    <property type="evidence" value="ECO:0007669"/>
    <property type="project" value="UniProtKB-EC"/>
</dbReference>
<keyword evidence="5" id="KW-0210">Decarboxylase</keyword>
<dbReference type="NCBIfam" id="NF010372">
    <property type="entry name" value="PRK13798.1"/>
    <property type="match status" value="1"/>
</dbReference>
<dbReference type="InterPro" id="IPR018020">
    <property type="entry name" value="OHCU_decarboxylase"/>
</dbReference>
<dbReference type="STRING" id="1123010.SAMN02745724_02275"/>
<dbReference type="Pfam" id="PF09349">
    <property type="entry name" value="OHCU_decarbox"/>
    <property type="match status" value="1"/>
</dbReference>
<evidence type="ECO:0000256" key="1">
    <source>
        <dbReference type="ARBA" id="ARBA00001163"/>
    </source>
</evidence>
<keyword evidence="9" id="KW-1185">Reference proteome</keyword>
<dbReference type="InterPro" id="IPR036778">
    <property type="entry name" value="OHCU_decarboxylase_sf"/>
</dbReference>
<protein>
    <recommendedName>
        <fullName evidence="3">2-oxo-4-hydroxy-4-carboxy-5-ureidoimidazoline decarboxylase</fullName>
        <ecNumber evidence="3">4.1.1.97</ecNumber>
    </recommendedName>
</protein>
<dbReference type="Proteomes" id="UP000198862">
    <property type="component" value="Unassembled WGS sequence"/>
</dbReference>
<comment type="pathway">
    <text evidence="2">Purine metabolism; urate degradation; (S)-allantoin from urate: step 3/3.</text>
</comment>
<name>A0A1I1L7W6_9GAMM</name>
<accession>A0A1I1L7W6</accession>
<comment type="catalytic activity">
    <reaction evidence="1">
        <text>5-hydroxy-2-oxo-4-ureido-2,5-dihydro-1H-imidazole-5-carboxylate + H(+) = (S)-allantoin + CO2</text>
        <dbReference type="Rhea" id="RHEA:26301"/>
        <dbReference type="ChEBI" id="CHEBI:15378"/>
        <dbReference type="ChEBI" id="CHEBI:15678"/>
        <dbReference type="ChEBI" id="CHEBI:16526"/>
        <dbReference type="ChEBI" id="CHEBI:58639"/>
        <dbReference type="EC" id="4.1.1.97"/>
    </reaction>
</comment>
<evidence type="ECO:0000259" key="7">
    <source>
        <dbReference type="Pfam" id="PF09349"/>
    </source>
</evidence>
<organism evidence="8 9">
    <name type="scientific">Pseudoalteromonas denitrificans DSM 6059</name>
    <dbReference type="NCBI Taxonomy" id="1123010"/>
    <lineage>
        <taxon>Bacteria</taxon>
        <taxon>Pseudomonadati</taxon>
        <taxon>Pseudomonadota</taxon>
        <taxon>Gammaproteobacteria</taxon>
        <taxon>Alteromonadales</taxon>
        <taxon>Pseudoalteromonadaceae</taxon>
        <taxon>Pseudoalteromonas</taxon>
    </lineage>
</organism>
<dbReference type="AlphaFoldDB" id="A0A1I1L7W6"/>
<dbReference type="Gene3D" id="1.10.3330.10">
    <property type="entry name" value="Oxo-4-hydroxy-4-carboxy-5-ureidoimidazoline decarboxylase"/>
    <property type="match status" value="1"/>
</dbReference>
<proteinExistence type="predicted"/>
<dbReference type="OrthoDB" id="9800909at2"/>
<evidence type="ECO:0000256" key="5">
    <source>
        <dbReference type="ARBA" id="ARBA00022793"/>
    </source>
</evidence>
<evidence type="ECO:0000256" key="2">
    <source>
        <dbReference type="ARBA" id="ARBA00004754"/>
    </source>
</evidence>
<gene>
    <name evidence="8" type="ORF">SAMN02745724_02275</name>
</gene>
<evidence type="ECO:0000256" key="4">
    <source>
        <dbReference type="ARBA" id="ARBA00022631"/>
    </source>
</evidence>